<evidence type="ECO:0000313" key="5">
    <source>
        <dbReference type="EMBL" id="OAH60639.1"/>
    </source>
</evidence>
<dbReference type="Pfam" id="PF02581">
    <property type="entry name" value="TMP-TENI"/>
    <property type="match status" value="1"/>
</dbReference>
<dbReference type="InterPro" id="IPR036206">
    <property type="entry name" value="ThiamineP_synth_sf"/>
</dbReference>
<dbReference type="Proteomes" id="UP000077271">
    <property type="component" value="Unassembled WGS sequence"/>
</dbReference>
<comment type="caution">
    <text evidence="5">The sequence shown here is derived from an EMBL/GenBank/DDBJ whole genome shotgun (WGS) entry which is preliminary data.</text>
</comment>
<evidence type="ECO:0000313" key="6">
    <source>
        <dbReference type="Proteomes" id="UP000076935"/>
    </source>
</evidence>
<dbReference type="EMBL" id="LQWZ01000008">
    <property type="protein sequence ID" value="OAH58582.1"/>
    <property type="molecule type" value="Genomic_DNA"/>
</dbReference>
<evidence type="ECO:0000313" key="7">
    <source>
        <dbReference type="Proteomes" id="UP000077271"/>
    </source>
</evidence>
<name>A0A177L4L0_9BACI</name>
<dbReference type="CDD" id="cd00564">
    <property type="entry name" value="TMP_TenI"/>
    <property type="match status" value="1"/>
</dbReference>
<protein>
    <recommendedName>
        <fullName evidence="3">Thiamine phosphate synthase/TenI domain-containing protein</fullName>
    </recommendedName>
</protein>
<dbReference type="GO" id="GO:0009228">
    <property type="term" value="P:thiamine biosynthetic process"/>
    <property type="evidence" value="ECO:0007669"/>
    <property type="project" value="UniProtKB-KW"/>
</dbReference>
<organism evidence="5 6">
    <name type="scientific">Domibacillus aminovorans</name>
    <dbReference type="NCBI Taxonomy" id="29332"/>
    <lineage>
        <taxon>Bacteria</taxon>
        <taxon>Bacillati</taxon>
        <taxon>Bacillota</taxon>
        <taxon>Bacilli</taxon>
        <taxon>Bacillales</taxon>
        <taxon>Bacillaceae</taxon>
        <taxon>Domibacillus</taxon>
    </lineage>
</organism>
<dbReference type="SUPFAM" id="SSF51391">
    <property type="entry name" value="Thiamin phosphate synthase"/>
    <property type="match status" value="1"/>
</dbReference>
<reference evidence="6 7" key="1">
    <citation type="submission" date="2016-01" db="EMBL/GenBank/DDBJ databases">
        <title>Investigation of taxonomic status of Bacillus aminovorans.</title>
        <authorList>
            <person name="Verma A."/>
            <person name="Pal Y."/>
            <person name="Krishnamurthi S."/>
        </authorList>
    </citation>
    <scope>NUCLEOTIDE SEQUENCE [LARGE SCALE GENOMIC DNA]</scope>
    <source>
        <strain evidence="5 6">DSM 1314</strain>
        <strain evidence="4 7">DSM 4337</strain>
    </source>
</reference>
<accession>A0A177L4L0</accession>
<feature type="domain" description="Thiamine phosphate synthase/TenI" evidence="3">
    <location>
        <begin position="18"/>
        <end position="180"/>
    </location>
</feature>
<dbReference type="Proteomes" id="UP000076935">
    <property type="component" value="Unassembled WGS sequence"/>
</dbReference>
<dbReference type="InterPro" id="IPR013785">
    <property type="entry name" value="Aldolase_TIM"/>
</dbReference>
<dbReference type="GO" id="GO:0004789">
    <property type="term" value="F:thiamine-phosphate diphosphorylase activity"/>
    <property type="evidence" value="ECO:0007669"/>
    <property type="project" value="TreeGrafter"/>
</dbReference>
<evidence type="ECO:0000256" key="2">
    <source>
        <dbReference type="ARBA" id="ARBA00022977"/>
    </source>
</evidence>
<keyword evidence="6" id="KW-1185">Reference proteome</keyword>
<comment type="pathway">
    <text evidence="1">Cofactor biosynthesis; thiamine diphosphate biosynthesis.</text>
</comment>
<evidence type="ECO:0000313" key="4">
    <source>
        <dbReference type="EMBL" id="OAH58582.1"/>
    </source>
</evidence>
<dbReference type="AlphaFoldDB" id="A0A177L4L0"/>
<dbReference type="PANTHER" id="PTHR20857:SF22">
    <property type="entry name" value="THIAZOLE TAUTOMERASE"/>
    <property type="match status" value="1"/>
</dbReference>
<dbReference type="STRING" id="29332.AWH48_17420"/>
<dbReference type="EMBL" id="LQWY01000036">
    <property type="protein sequence ID" value="OAH60639.1"/>
    <property type="molecule type" value="Genomic_DNA"/>
</dbReference>
<gene>
    <name evidence="4" type="ORF">AWH48_17420</name>
    <name evidence="5" type="ORF">AWH49_15810</name>
</gene>
<evidence type="ECO:0000259" key="3">
    <source>
        <dbReference type="Pfam" id="PF02581"/>
    </source>
</evidence>
<dbReference type="GO" id="GO:0005737">
    <property type="term" value="C:cytoplasm"/>
    <property type="evidence" value="ECO:0007669"/>
    <property type="project" value="TreeGrafter"/>
</dbReference>
<dbReference type="InterPro" id="IPR022998">
    <property type="entry name" value="ThiamineP_synth_TenI"/>
</dbReference>
<sequence length="185" mass="20059">MHLIHAVTDGTGLSEKAIVTAASLYPNVEAICIREKQLSETDIDSKIKHMIKRGISPEKLIVHSCPDIAVRYRLQGVHFTEFDERLKIFKRSHPDIQAGKSVHSVDTARQAEIDGADYIYFGHIFTTPSKEGLPGRGLDALRGVTKAVSIPVIAIGGIHSGNVKTVIEAGAAGAAMISAFFKKEE</sequence>
<keyword evidence="2" id="KW-0784">Thiamine biosynthesis</keyword>
<evidence type="ECO:0000256" key="1">
    <source>
        <dbReference type="ARBA" id="ARBA00004948"/>
    </source>
</evidence>
<dbReference type="PANTHER" id="PTHR20857">
    <property type="entry name" value="THIAMINE-PHOSPHATE PYROPHOSPHORYLASE"/>
    <property type="match status" value="1"/>
</dbReference>
<dbReference type="Gene3D" id="3.20.20.70">
    <property type="entry name" value="Aldolase class I"/>
    <property type="match status" value="1"/>
</dbReference>
<proteinExistence type="predicted"/>